<keyword evidence="7 8" id="KW-0472">Membrane</keyword>
<keyword evidence="3" id="KW-0808">Transferase</keyword>
<keyword evidence="5" id="KW-0448">Lipopolysaccharide biosynthesis</keyword>
<protein>
    <submittedName>
        <fullName evidence="11">Epimerase</fullName>
    </submittedName>
</protein>
<dbReference type="Proteomes" id="UP000194151">
    <property type="component" value="Chromosome"/>
</dbReference>
<sequence>MPALDDYIAALRGPILVTGASGFIGANLFKRIAARRNDVYAAVRRDRNWRLADVKEDQIVAVDLNDYASVQNLVNTVRPQTVLDCAAYGAYSFEEDQTLIYQTNFLSAVNFIEALAKSGVAAFVHAGSSSEYGTNCTAPAEDGVCEPNSPYAVSKVAIAQYMQYMGRYRSFPCVNLRLYSVYGPLEDTSRLLPNIVRQGLQGKYPALVNPDTSRDFVYIDDVCAAFIMAAVRMHPGLYGENINIGAGKKFTIADLAALAKQVFAIPGEPVFSTMQARKWDLADWYSDPSKAWEQLGWKATTGMEEGLRATAAWISLLSDDDIAQATKQHAQGRRRSISAIVACYKDGQAIPYMYRRLTETFRSLGVDYEIILVNDGSPDNSAEVIREISLSDPKVIGITHSRNFGSQMAFRSGMELATKEAVVLLDGDLQDPPELIAKFHEKWLEGYDVVYGRRVKREMPWYWGAMYKLFYRLFAMFSYVNIPLDAGDFSLIDRRVVGWLLNCPERDLFVRGLRAYVGFKQTGVDYVRPERMFGRTTNSLLKNIEWAKRGIFSFSNTPLTMLTSVGVVALGFSILAAVVVALLRIFFPDIAPRGVTTLLITILVFGSFNLFAIGLVGEYVAKIMLEVKGRPRLIRASLIRNGVATELLPK</sequence>
<feature type="transmembrane region" description="Helical" evidence="8">
    <location>
        <begin position="598"/>
        <end position="621"/>
    </location>
</feature>
<dbReference type="OrthoDB" id="9811884at2"/>
<dbReference type="KEGG" id="bgv:CAL12_26860"/>
<dbReference type="PANTHER" id="PTHR48090">
    <property type="entry name" value="UNDECAPRENYL-PHOSPHATE 4-DEOXY-4-FORMAMIDO-L-ARABINOSE TRANSFERASE-RELATED"/>
    <property type="match status" value="1"/>
</dbReference>
<dbReference type="InterPro" id="IPR001173">
    <property type="entry name" value="Glyco_trans_2-like"/>
</dbReference>
<feature type="transmembrane region" description="Helical" evidence="8">
    <location>
        <begin position="559"/>
        <end position="586"/>
    </location>
</feature>
<evidence type="ECO:0000313" key="11">
    <source>
        <dbReference type="EMBL" id="ARP84078.1"/>
    </source>
</evidence>
<dbReference type="Pfam" id="PF00535">
    <property type="entry name" value="Glycos_transf_2"/>
    <property type="match status" value="1"/>
</dbReference>
<keyword evidence="2" id="KW-0328">Glycosyltransferase</keyword>
<dbReference type="InterPro" id="IPR029044">
    <property type="entry name" value="Nucleotide-diphossugar_trans"/>
</dbReference>
<evidence type="ECO:0000256" key="1">
    <source>
        <dbReference type="ARBA" id="ARBA00022475"/>
    </source>
</evidence>
<feature type="transmembrane region" description="Helical" evidence="8">
    <location>
        <begin position="461"/>
        <end position="482"/>
    </location>
</feature>
<proteinExistence type="predicted"/>
<feature type="domain" description="NAD-dependent epimerase/dehydratase" evidence="10">
    <location>
        <begin position="15"/>
        <end position="245"/>
    </location>
</feature>
<keyword evidence="4 8" id="KW-0812">Transmembrane</keyword>
<evidence type="ECO:0000256" key="5">
    <source>
        <dbReference type="ARBA" id="ARBA00022985"/>
    </source>
</evidence>
<feature type="domain" description="Glycosyltransferase 2-like" evidence="9">
    <location>
        <begin position="338"/>
        <end position="497"/>
    </location>
</feature>
<evidence type="ECO:0000259" key="9">
    <source>
        <dbReference type="Pfam" id="PF00535"/>
    </source>
</evidence>
<reference evidence="11 12" key="1">
    <citation type="submission" date="2017-05" db="EMBL/GenBank/DDBJ databases">
        <title>Complete and WGS of Bordetella genogroups.</title>
        <authorList>
            <person name="Spilker T."/>
            <person name="LiPuma J."/>
        </authorList>
    </citation>
    <scope>NUCLEOTIDE SEQUENCE [LARGE SCALE GENOMIC DNA]</scope>
    <source>
        <strain evidence="11 12">AU19157</strain>
    </source>
</reference>
<dbReference type="InterPro" id="IPR050256">
    <property type="entry name" value="Glycosyltransferase_2"/>
</dbReference>
<dbReference type="SUPFAM" id="SSF51735">
    <property type="entry name" value="NAD(P)-binding Rossmann-fold domains"/>
    <property type="match status" value="1"/>
</dbReference>
<evidence type="ECO:0000256" key="3">
    <source>
        <dbReference type="ARBA" id="ARBA00022679"/>
    </source>
</evidence>
<dbReference type="SUPFAM" id="SSF53448">
    <property type="entry name" value="Nucleotide-diphospho-sugar transferases"/>
    <property type="match status" value="1"/>
</dbReference>
<dbReference type="InterPro" id="IPR036291">
    <property type="entry name" value="NAD(P)-bd_dom_sf"/>
</dbReference>
<evidence type="ECO:0000256" key="8">
    <source>
        <dbReference type="SAM" id="Phobius"/>
    </source>
</evidence>
<dbReference type="Pfam" id="PF01370">
    <property type="entry name" value="Epimerase"/>
    <property type="match status" value="1"/>
</dbReference>
<dbReference type="GO" id="GO:0016757">
    <property type="term" value="F:glycosyltransferase activity"/>
    <property type="evidence" value="ECO:0007669"/>
    <property type="project" value="UniProtKB-KW"/>
</dbReference>
<organism evidence="11 12">
    <name type="scientific">Bordetella genomosp. 8</name>
    <dbReference type="NCBI Taxonomy" id="1416806"/>
    <lineage>
        <taxon>Bacteria</taxon>
        <taxon>Pseudomonadati</taxon>
        <taxon>Pseudomonadota</taxon>
        <taxon>Betaproteobacteria</taxon>
        <taxon>Burkholderiales</taxon>
        <taxon>Alcaligenaceae</taxon>
        <taxon>Bordetella</taxon>
    </lineage>
</organism>
<dbReference type="AlphaFoldDB" id="A0A1W6YSW4"/>
<name>A0A1W6YSW4_9BORD</name>
<gene>
    <name evidence="11" type="ORF">CAL12_26860</name>
</gene>
<dbReference type="STRING" id="1416806.CAL12_26860"/>
<dbReference type="Gene3D" id="3.40.50.720">
    <property type="entry name" value="NAD(P)-binding Rossmann-like Domain"/>
    <property type="match status" value="1"/>
</dbReference>
<dbReference type="InterPro" id="IPR001509">
    <property type="entry name" value="Epimerase_deHydtase"/>
</dbReference>
<dbReference type="Gene3D" id="3.90.550.10">
    <property type="entry name" value="Spore Coat Polysaccharide Biosynthesis Protein SpsA, Chain A"/>
    <property type="match status" value="1"/>
</dbReference>
<keyword evidence="1" id="KW-1003">Cell membrane</keyword>
<keyword evidence="6 8" id="KW-1133">Transmembrane helix</keyword>
<keyword evidence="12" id="KW-1185">Reference proteome</keyword>
<dbReference type="GO" id="GO:0005886">
    <property type="term" value="C:plasma membrane"/>
    <property type="evidence" value="ECO:0007669"/>
    <property type="project" value="TreeGrafter"/>
</dbReference>
<evidence type="ECO:0000259" key="10">
    <source>
        <dbReference type="Pfam" id="PF01370"/>
    </source>
</evidence>
<dbReference type="GO" id="GO:0009103">
    <property type="term" value="P:lipopolysaccharide biosynthetic process"/>
    <property type="evidence" value="ECO:0007669"/>
    <property type="project" value="UniProtKB-KW"/>
</dbReference>
<evidence type="ECO:0000256" key="7">
    <source>
        <dbReference type="ARBA" id="ARBA00023136"/>
    </source>
</evidence>
<dbReference type="PANTHER" id="PTHR48090:SF3">
    <property type="entry name" value="UNDECAPRENYL-PHOSPHATE 4-DEOXY-4-FORMAMIDO-L-ARABINOSE TRANSFERASE"/>
    <property type="match status" value="1"/>
</dbReference>
<dbReference type="EMBL" id="CP021108">
    <property type="protein sequence ID" value="ARP84078.1"/>
    <property type="molecule type" value="Genomic_DNA"/>
</dbReference>
<evidence type="ECO:0000256" key="6">
    <source>
        <dbReference type="ARBA" id="ARBA00022989"/>
    </source>
</evidence>
<evidence type="ECO:0000313" key="12">
    <source>
        <dbReference type="Proteomes" id="UP000194151"/>
    </source>
</evidence>
<evidence type="ECO:0000256" key="2">
    <source>
        <dbReference type="ARBA" id="ARBA00022676"/>
    </source>
</evidence>
<dbReference type="CDD" id="cd04187">
    <property type="entry name" value="DPM1_like_bac"/>
    <property type="match status" value="1"/>
</dbReference>
<evidence type="ECO:0000256" key="4">
    <source>
        <dbReference type="ARBA" id="ARBA00022692"/>
    </source>
</evidence>
<dbReference type="RefSeq" id="WP_086067401.1">
    <property type="nucleotide sequence ID" value="NZ_CP021108.1"/>
</dbReference>
<accession>A0A1W6YSW4</accession>